<dbReference type="Pfam" id="PF07478">
    <property type="entry name" value="Dala_Dala_lig_C"/>
    <property type="match status" value="1"/>
</dbReference>
<evidence type="ECO:0000256" key="14">
    <source>
        <dbReference type="ARBA" id="ARBA00047614"/>
    </source>
</evidence>
<sequence length="325" mass="36160">MQYTLEDLKNYKIAVLCGGTSNEREVSLNSGKCIYDALKSSSLNLDVILFDPKNEDLSKLKELGVNLVFNTLHGRFGEDGQIQGFLDVLGIKYTGCRVLQSALTLNKLFTKKIWLQSNVSTPKSISLKSHEILDSRETLDIDHIIAELGLPLFVKPNLEGSSIGISKVKDRDSLYKALEVAAKIDKDVIIEQYINGGEYSVPVLNGKALAAIQIIIDSKYEFYDYQSKYIDHSTRYECPANLTAEQTKQILALAEQAAKTIGINSWCRVDILSNDKGEFYALEVNTNPGMTEYSLFPMAAKHCGMSYQDLCLHVLLNAINDVELG</sequence>
<comment type="function">
    <text evidence="2 15">Cell wall formation.</text>
</comment>
<dbReference type="AlphaFoldDB" id="A0A3A1YAF2"/>
<evidence type="ECO:0000256" key="6">
    <source>
        <dbReference type="ARBA" id="ARBA00012216"/>
    </source>
</evidence>
<evidence type="ECO:0000256" key="8">
    <source>
        <dbReference type="ARBA" id="ARBA00022598"/>
    </source>
</evidence>
<comment type="caution">
    <text evidence="20">The sequence shown here is derived from an EMBL/GenBank/DDBJ whole genome shotgun (WGS) entry which is preliminary data.</text>
</comment>
<protein>
    <recommendedName>
        <fullName evidence="6 15">D-alanine--D-alanine ligase</fullName>
        <ecNumber evidence="6 15">6.3.2.4</ecNumber>
    </recommendedName>
    <alternativeName>
        <fullName evidence="15">D-Ala-D-Ala ligase</fullName>
    </alternativeName>
    <alternativeName>
        <fullName evidence="15">D-alanylalanine synthetase</fullName>
    </alternativeName>
</protein>
<evidence type="ECO:0000256" key="16">
    <source>
        <dbReference type="PIRSR" id="PIRSR039102-1"/>
    </source>
</evidence>
<feature type="active site" evidence="16">
    <location>
        <position position="294"/>
    </location>
</feature>
<dbReference type="NCBIfam" id="NF002378">
    <property type="entry name" value="PRK01372.1"/>
    <property type="match status" value="1"/>
</dbReference>
<dbReference type="EC" id="6.3.2.4" evidence="6 15"/>
<comment type="cofactor">
    <cofactor evidence="1">
        <name>Mn(2+)</name>
        <dbReference type="ChEBI" id="CHEBI:29035"/>
    </cofactor>
</comment>
<dbReference type="GO" id="GO:0008716">
    <property type="term" value="F:D-alanine-D-alanine ligase activity"/>
    <property type="evidence" value="ECO:0007669"/>
    <property type="project" value="UniProtKB-UniRule"/>
</dbReference>
<name>A0A3A1YAF2_9GAMM</name>
<dbReference type="GO" id="GO:0005737">
    <property type="term" value="C:cytoplasm"/>
    <property type="evidence" value="ECO:0007669"/>
    <property type="project" value="UniProtKB-SubCell"/>
</dbReference>
<feature type="active site" evidence="16">
    <location>
        <position position="23"/>
    </location>
</feature>
<dbReference type="HAMAP" id="MF_00047">
    <property type="entry name" value="Dala_Dala_lig"/>
    <property type="match status" value="1"/>
</dbReference>
<dbReference type="InterPro" id="IPR000291">
    <property type="entry name" value="D-Ala_lig_Van_CS"/>
</dbReference>
<evidence type="ECO:0000256" key="2">
    <source>
        <dbReference type="ARBA" id="ARBA00003921"/>
    </source>
</evidence>
<keyword evidence="21" id="KW-1185">Reference proteome</keyword>
<comment type="similarity">
    <text evidence="5 15">Belongs to the D-alanine--D-alanine ligase family.</text>
</comment>
<dbReference type="RefSeq" id="WP_119524571.1">
    <property type="nucleotide sequence ID" value="NZ_NRHC01000016.1"/>
</dbReference>
<evidence type="ECO:0000256" key="4">
    <source>
        <dbReference type="ARBA" id="ARBA00004752"/>
    </source>
</evidence>
<keyword evidence="11 15" id="KW-0133">Cell shape</keyword>
<feature type="binding site" evidence="17">
    <location>
        <position position="283"/>
    </location>
    <ligand>
        <name>Mg(2+)</name>
        <dbReference type="ChEBI" id="CHEBI:18420"/>
        <label>1</label>
    </ligand>
</feature>
<evidence type="ECO:0000256" key="12">
    <source>
        <dbReference type="ARBA" id="ARBA00022984"/>
    </source>
</evidence>
<dbReference type="Gene3D" id="3.30.1490.20">
    <property type="entry name" value="ATP-grasp fold, A domain"/>
    <property type="match status" value="1"/>
</dbReference>
<evidence type="ECO:0000256" key="9">
    <source>
        <dbReference type="ARBA" id="ARBA00022741"/>
    </source>
</evidence>
<dbReference type="InterPro" id="IPR005905">
    <property type="entry name" value="D_ala_D_ala"/>
</dbReference>
<dbReference type="Proteomes" id="UP000265691">
    <property type="component" value="Unassembled WGS sequence"/>
</dbReference>
<dbReference type="SUPFAM" id="SSF56059">
    <property type="entry name" value="Glutathione synthetase ATP-binding domain-like"/>
    <property type="match status" value="1"/>
</dbReference>
<feature type="binding site" evidence="17">
    <location>
        <position position="283"/>
    </location>
    <ligand>
        <name>Mg(2+)</name>
        <dbReference type="ChEBI" id="CHEBI:18420"/>
        <label>2</label>
    </ligand>
</feature>
<comment type="subcellular location">
    <subcellularLocation>
        <location evidence="3 15">Cytoplasm</location>
    </subcellularLocation>
</comment>
<evidence type="ECO:0000256" key="18">
    <source>
        <dbReference type="PROSITE-ProRule" id="PRU00409"/>
    </source>
</evidence>
<evidence type="ECO:0000256" key="17">
    <source>
        <dbReference type="PIRSR" id="PIRSR039102-3"/>
    </source>
</evidence>
<evidence type="ECO:0000256" key="11">
    <source>
        <dbReference type="ARBA" id="ARBA00022960"/>
    </source>
</evidence>
<feature type="binding site" evidence="17">
    <location>
        <position position="270"/>
    </location>
    <ligand>
        <name>Mg(2+)</name>
        <dbReference type="ChEBI" id="CHEBI:18420"/>
        <label>1</label>
    </ligand>
</feature>
<dbReference type="NCBIfam" id="TIGR01205">
    <property type="entry name" value="D_ala_D_alaTIGR"/>
    <property type="match status" value="1"/>
</dbReference>
<dbReference type="PROSITE" id="PS00843">
    <property type="entry name" value="DALA_DALA_LIGASE_1"/>
    <property type="match status" value="1"/>
</dbReference>
<keyword evidence="17" id="KW-0479">Metal-binding</keyword>
<comment type="catalytic activity">
    <reaction evidence="14 15">
        <text>2 D-alanine + ATP = D-alanyl-D-alanine + ADP + phosphate + H(+)</text>
        <dbReference type="Rhea" id="RHEA:11224"/>
        <dbReference type="ChEBI" id="CHEBI:15378"/>
        <dbReference type="ChEBI" id="CHEBI:30616"/>
        <dbReference type="ChEBI" id="CHEBI:43474"/>
        <dbReference type="ChEBI" id="CHEBI:57416"/>
        <dbReference type="ChEBI" id="CHEBI:57822"/>
        <dbReference type="ChEBI" id="CHEBI:456216"/>
        <dbReference type="EC" id="6.3.2.4"/>
    </reaction>
</comment>
<dbReference type="PIRSF" id="PIRSF039102">
    <property type="entry name" value="Ddl/VanB"/>
    <property type="match status" value="1"/>
</dbReference>
<dbReference type="PANTHER" id="PTHR23132">
    <property type="entry name" value="D-ALANINE--D-ALANINE LIGASE"/>
    <property type="match status" value="1"/>
</dbReference>
<accession>A0A3A1YAF2</accession>
<keyword evidence="13 15" id="KW-0961">Cell wall biogenesis/degradation</keyword>
<keyword evidence="9 18" id="KW-0547">Nucleotide-binding</keyword>
<keyword evidence="10 18" id="KW-0067">ATP-binding</keyword>
<evidence type="ECO:0000256" key="7">
    <source>
        <dbReference type="ARBA" id="ARBA00022490"/>
    </source>
</evidence>
<reference evidence="20 21" key="1">
    <citation type="submission" date="2017-08" db="EMBL/GenBank/DDBJ databases">
        <title>Reclassification of Bisgaard taxon 37 and 44.</title>
        <authorList>
            <person name="Christensen H."/>
        </authorList>
    </citation>
    <scope>NUCLEOTIDE SEQUENCE [LARGE SCALE GENOMIC DNA]</scope>
    <source>
        <strain evidence="20 21">B96_3</strain>
    </source>
</reference>
<dbReference type="Gene3D" id="3.30.470.20">
    <property type="entry name" value="ATP-grasp fold, B domain"/>
    <property type="match status" value="1"/>
</dbReference>
<feature type="domain" description="ATP-grasp" evidence="19">
    <location>
        <begin position="111"/>
        <end position="316"/>
    </location>
</feature>
<feature type="active site" evidence="16">
    <location>
        <position position="161"/>
    </location>
</feature>
<evidence type="ECO:0000256" key="13">
    <source>
        <dbReference type="ARBA" id="ARBA00023316"/>
    </source>
</evidence>
<evidence type="ECO:0000256" key="15">
    <source>
        <dbReference type="HAMAP-Rule" id="MF_00047"/>
    </source>
</evidence>
<dbReference type="OrthoDB" id="9813261at2"/>
<comment type="cofactor">
    <cofactor evidence="17">
        <name>Mg(2+)</name>
        <dbReference type="ChEBI" id="CHEBI:18420"/>
    </cofactor>
    <cofactor evidence="17">
        <name>Mn(2+)</name>
        <dbReference type="ChEBI" id="CHEBI:29035"/>
    </cofactor>
    <text evidence="17">Binds 2 magnesium or manganese ions per subunit.</text>
</comment>
<evidence type="ECO:0000313" key="21">
    <source>
        <dbReference type="Proteomes" id="UP000265691"/>
    </source>
</evidence>
<keyword evidence="17" id="KW-0464">Manganese</keyword>
<keyword evidence="17" id="KW-0460">Magnesium</keyword>
<evidence type="ECO:0000256" key="3">
    <source>
        <dbReference type="ARBA" id="ARBA00004496"/>
    </source>
</evidence>
<evidence type="ECO:0000256" key="1">
    <source>
        <dbReference type="ARBA" id="ARBA00001936"/>
    </source>
</evidence>
<keyword evidence="12 15" id="KW-0573">Peptidoglycan synthesis</keyword>
<organism evidence="20 21">
    <name type="scientific">Psittacicella hinzii</name>
    <dbReference type="NCBI Taxonomy" id="2028575"/>
    <lineage>
        <taxon>Bacteria</taxon>
        <taxon>Pseudomonadati</taxon>
        <taxon>Pseudomonadota</taxon>
        <taxon>Gammaproteobacteria</taxon>
        <taxon>Pasteurellales</taxon>
        <taxon>Psittacicellaceae</taxon>
        <taxon>Psittacicella</taxon>
    </lineage>
</organism>
<evidence type="ECO:0000256" key="10">
    <source>
        <dbReference type="ARBA" id="ARBA00022840"/>
    </source>
</evidence>
<dbReference type="InterPro" id="IPR011761">
    <property type="entry name" value="ATP-grasp"/>
</dbReference>
<dbReference type="PROSITE" id="PS00844">
    <property type="entry name" value="DALA_DALA_LIGASE_2"/>
    <property type="match status" value="1"/>
</dbReference>
<comment type="pathway">
    <text evidence="4 15">Cell wall biogenesis; peptidoglycan biosynthesis.</text>
</comment>
<proteinExistence type="inferred from homology"/>
<dbReference type="InterPro" id="IPR016185">
    <property type="entry name" value="PreATP-grasp_dom_sf"/>
</dbReference>
<dbReference type="SUPFAM" id="SSF52440">
    <property type="entry name" value="PreATP-grasp domain"/>
    <property type="match status" value="1"/>
</dbReference>
<dbReference type="GO" id="GO:0071555">
    <property type="term" value="P:cell wall organization"/>
    <property type="evidence" value="ECO:0007669"/>
    <property type="project" value="UniProtKB-KW"/>
</dbReference>
<evidence type="ECO:0000259" key="19">
    <source>
        <dbReference type="PROSITE" id="PS50975"/>
    </source>
</evidence>
<dbReference type="PROSITE" id="PS50975">
    <property type="entry name" value="ATP_GRASP"/>
    <property type="match status" value="1"/>
</dbReference>
<keyword evidence="7 15" id="KW-0963">Cytoplasm</keyword>
<dbReference type="Gene3D" id="3.40.50.20">
    <property type="match status" value="1"/>
</dbReference>
<dbReference type="GO" id="GO:0008360">
    <property type="term" value="P:regulation of cell shape"/>
    <property type="evidence" value="ECO:0007669"/>
    <property type="project" value="UniProtKB-KW"/>
</dbReference>
<keyword evidence="8 15" id="KW-0436">Ligase</keyword>
<dbReference type="GO" id="GO:0009252">
    <property type="term" value="P:peptidoglycan biosynthetic process"/>
    <property type="evidence" value="ECO:0007669"/>
    <property type="project" value="UniProtKB-UniRule"/>
</dbReference>
<dbReference type="UniPathway" id="UPA00219"/>
<gene>
    <name evidence="15" type="primary">ddl</name>
    <name evidence="20" type="ORF">CKF54_01420</name>
</gene>
<evidence type="ECO:0000313" key="20">
    <source>
        <dbReference type="EMBL" id="RIY34190.1"/>
    </source>
</evidence>
<feature type="binding site" evidence="17">
    <location>
        <position position="285"/>
    </location>
    <ligand>
        <name>Mg(2+)</name>
        <dbReference type="ChEBI" id="CHEBI:18420"/>
        <label>2</label>
    </ligand>
</feature>
<dbReference type="InterPro" id="IPR011095">
    <property type="entry name" value="Dala_Dala_lig_C"/>
</dbReference>
<dbReference type="PANTHER" id="PTHR23132:SF23">
    <property type="entry name" value="D-ALANINE--D-ALANINE LIGASE B"/>
    <property type="match status" value="1"/>
</dbReference>
<dbReference type="EMBL" id="NRHC01000016">
    <property type="protein sequence ID" value="RIY34190.1"/>
    <property type="molecule type" value="Genomic_DNA"/>
</dbReference>
<dbReference type="GO" id="GO:0046872">
    <property type="term" value="F:metal ion binding"/>
    <property type="evidence" value="ECO:0007669"/>
    <property type="project" value="UniProtKB-KW"/>
</dbReference>
<evidence type="ECO:0000256" key="5">
    <source>
        <dbReference type="ARBA" id="ARBA00010871"/>
    </source>
</evidence>
<dbReference type="InterPro" id="IPR011127">
    <property type="entry name" value="Dala_Dala_lig_N"/>
</dbReference>
<dbReference type="GO" id="GO:0005524">
    <property type="term" value="F:ATP binding"/>
    <property type="evidence" value="ECO:0007669"/>
    <property type="project" value="UniProtKB-UniRule"/>
</dbReference>
<dbReference type="Pfam" id="PF01820">
    <property type="entry name" value="Dala_Dala_lig_N"/>
    <property type="match status" value="1"/>
</dbReference>
<dbReference type="InterPro" id="IPR013815">
    <property type="entry name" value="ATP_grasp_subdomain_1"/>
</dbReference>